<dbReference type="AlphaFoldDB" id="X0SEC3"/>
<sequence length="135" mass="15492">PSSTRFILTQSPINEGQFYFDERRIFKTLKESENDLTQPGDFYLDVSTGEVVVASLPSGLGTVRYQYRNLPIDLEASPVSLGHIGSREMQRYFFTQLELSLFDSPLERFINNIPTLEGTEIINELYRASNNYWGI</sequence>
<gene>
    <name evidence="1" type="ORF">S01H1_11439</name>
</gene>
<evidence type="ECO:0000313" key="1">
    <source>
        <dbReference type="EMBL" id="GAF79359.1"/>
    </source>
</evidence>
<dbReference type="EMBL" id="BARS01005830">
    <property type="protein sequence ID" value="GAF79359.1"/>
    <property type="molecule type" value="Genomic_DNA"/>
</dbReference>
<comment type="caution">
    <text evidence="1">The sequence shown here is derived from an EMBL/GenBank/DDBJ whole genome shotgun (WGS) entry which is preliminary data.</text>
</comment>
<name>X0SEC3_9ZZZZ</name>
<organism evidence="1">
    <name type="scientific">marine sediment metagenome</name>
    <dbReference type="NCBI Taxonomy" id="412755"/>
    <lineage>
        <taxon>unclassified sequences</taxon>
        <taxon>metagenomes</taxon>
        <taxon>ecological metagenomes</taxon>
    </lineage>
</organism>
<reference evidence="1" key="1">
    <citation type="journal article" date="2014" name="Front. Microbiol.">
        <title>High frequency of phylogenetically diverse reductive dehalogenase-homologous genes in deep subseafloor sedimentary metagenomes.</title>
        <authorList>
            <person name="Kawai M."/>
            <person name="Futagami T."/>
            <person name="Toyoda A."/>
            <person name="Takaki Y."/>
            <person name="Nishi S."/>
            <person name="Hori S."/>
            <person name="Arai W."/>
            <person name="Tsubouchi T."/>
            <person name="Morono Y."/>
            <person name="Uchiyama I."/>
            <person name="Ito T."/>
            <person name="Fujiyama A."/>
            <person name="Inagaki F."/>
            <person name="Takami H."/>
        </authorList>
    </citation>
    <scope>NUCLEOTIDE SEQUENCE</scope>
    <source>
        <strain evidence="1">Expedition CK06-06</strain>
    </source>
</reference>
<accession>X0SEC3</accession>
<protein>
    <submittedName>
        <fullName evidence="1">Uncharacterized protein</fullName>
    </submittedName>
</protein>
<feature type="non-terminal residue" evidence="1">
    <location>
        <position position="1"/>
    </location>
</feature>
<proteinExistence type="predicted"/>